<dbReference type="SUPFAM" id="SSF52172">
    <property type="entry name" value="CheY-like"/>
    <property type="match status" value="1"/>
</dbReference>
<dbReference type="InterPro" id="IPR058245">
    <property type="entry name" value="NreC/VraR/RcsB-like_REC"/>
</dbReference>
<dbReference type="PRINTS" id="PR00038">
    <property type="entry name" value="HTHLUXR"/>
</dbReference>
<dbReference type="SMART" id="SM00448">
    <property type="entry name" value="REC"/>
    <property type="match status" value="1"/>
</dbReference>
<evidence type="ECO:0000259" key="5">
    <source>
        <dbReference type="PROSITE" id="PS50110"/>
    </source>
</evidence>
<evidence type="ECO:0000256" key="2">
    <source>
        <dbReference type="ARBA" id="ARBA00023125"/>
    </source>
</evidence>
<dbReference type="InterPro" id="IPR011006">
    <property type="entry name" value="CheY-like_superfamily"/>
</dbReference>
<dbReference type="Pfam" id="PF00196">
    <property type="entry name" value="GerE"/>
    <property type="match status" value="1"/>
</dbReference>
<keyword evidence="1 3" id="KW-0597">Phosphoprotein</keyword>
<feature type="domain" description="Response regulatory" evidence="5">
    <location>
        <begin position="3"/>
        <end position="119"/>
    </location>
</feature>
<proteinExistence type="predicted"/>
<comment type="caution">
    <text evidence="6">The sequence shown here is derived from an EMBL/GenBank/DDBJ whole genome shotgun (WGS) entry which is preliminary data.</text>
</comment>
<dbReference type="CDD" id="cd17535">
    <property type="entry name" value="REC_NarL-like"/>
    <property type="match status" value="1"/>
</dbReference>
<dbReference type="CDD" id="cd06170">
    <property type="entry name" value="LuxR_C_like"/>
    <property type="match status" value="1"/>
</dbReference>
<dbReference type="InterPro" id="IPR051015">
    <property type="entry name" value="EvgA-like"/>
</dbReference>
<evidence type="ECO:0000259" key="4">
    <source>
        <dbReference type="PROSITE" id="PS50043"/>
    </source>
</evidence>
<keyword evidence="7" id="KW-1185">Reference proteome</keyword>
<protein>
    <submittedName>
        <fullName evidence="6">Response regulator transcription factor</fullName>
    </submittedName>
</protein>
<dbReference type="Proteomes" id="UP001165263">
    <property type="component" value="Unassembled WGS sequence"/>
</dbReference>
<dbReference type="Pfam" id="PF00072">
    <property type="entry name" value="Response_reg"/>
    <property type="match status" value="1"/>
</dbReference>
<reference evidence="6" key="1">
    <citation type="submission" date="2022-08" db="EMBL/GenBank/DDBJ databases">
        <title>Reclassification of Massilia species as members of the genera Telluria, Duganella, Pseudoduganella, Mokoshia gen. nov. and Zemynaea gen. nov. using orthogonal and non-orthogonal genome-based approaches.</title>
        <authorList>
            <person name="Bowman J.P."/>
        </authorList>
    </citation>
    <scope>NUCLEOTIDE SEQUENCE</scope>
    <source>
        <strain evidence="6">LMG 11547</strain>
    </source>
</reference>
<dbReference type="PANTHER" id="PTHR45566">
    <property type="entry name" value="HTH-TYPE TRANSCRIPTIONAL REGULATOR YHJB-RELATED"/>
    <property type="match status" value="1"/>
</dbReference>
<keyword evidence="2" id="KW-0238">DNA-binding</keyword>
<gene>
    <name evidence="6" type="ORF">NX786_23655</name>
</gene>
<dbReference type="PROSITE" id="PS50043">
    <property type="entry name" value="HTH_LUXR_2"/>
    <property type="match status" value="1"/>
</dbReference>
<dbReference type="InterPro" id="IPR000792">
    <property type="entry name" value="Tscrpt_reg_LuxR_C"/>
</dbReference>
<sequence length="219" mass="24528">MIQMLVGDRSETMRLGVCTLFSKEAEDTVVCEATSRADLISKLQTEQYNLVLVDPVLAAGSEETFLRQIRAVAPRAHVLVYTELDELHFGMRAIRCGVKGYVMKSRPADELLKAASRVSLGKIHMSERLAEEVALHMWEGKDALPHELLSDREFLVFAMLVCGRSVSRIAAVLNLSIKTISTHKARAMVKLRCKSLSDMIQYSIANNLTDVCRDRCTDR</sequence>
<dbReference type="SUPFAM" id="SSF46894">
    <property type="entry name" value="C-terminal effector domain of the bipartite response regulators"/>
    <property type="match status" value="1"/>
</dbReference>
<dbReference type="RefSeq" id="WP_259451365.1">
    <property type="nucleotide sequence ID" value="NZ_CP119520.1"/>
</dbReference>
<dbReference type="EMBL" id="JANUHC010000009">
    <property type="protein sequence ID" value="MCS0632331.1"/>
    <property type="molecule type" value="Genomic_DNA"/>
</dbReference>
<evidence type="ECO:0000256" key="1">
    <source>
        <dbReference type="ARBA" id="ARBA00022553"/>
    </source>
</evidence>
<dbReference type="InterPro" id="IPR016032">
    <property type="entry name" value="Sig_transdc_resp-reg_C-effctor"/>
</dbReference>
<dbReference type="SMART" id="SM00421">
    <property type="entry name" value="HTH_LUXR"/>
    <property type="match status" value="1"/>
</dbReference>
<evidence type="ECO:0000256" key="3">
    <source>
        <dbReference type="PROSITE-ProRule" id="PRU00169"/>
    </source>
</evidence>
<feature type="domain" description="HTH luxR-type" evidence="4">
    <location>
        <begin position="142"/>
        <end position="207"/>
    </location>
</feature>
<dbReference type="PANTHER" id="PTHR45566:SF2">
    <property type="entry name" value="NARL SUBFAMILY"/>
    <property type="match status" value="1"/>
</dbReference>
<accession>A0ABT2C4S7</accession>
<dbReference type="Gene3D" id="3.40.50.2300">
    <property type="match status" value="1"/>
</dbReference>
<evidence type="ECO:0000313" key="6">
    <source>
        <dbReference type="EMBL" id="MCS0632331.1"/>
    </source>
</evidence>
<dbReference type="PROSITE" id="PS00622">
    <property type="entry name" value="HTH_LUXR_1"/>
    <property type="match status" value="1"/>
</dbReference>
<dbReference type="InterPro" id="IPR001789">
    <property type="entry name" value="Sig_transdc_resp-reg_receiver"/>
</dbReference>
<evidence type="ECO:0000313" key="7">
    <source>
        <dbReference type="Proteomes" id="UP001165263"/>
    </source>
</evidence>
<name>A0ABT2C4S7_9BURK</name>
<feature type="modified residue" description="4-aspartylphosphate" evidence="3">
    <location>
        <position position="54"/>
    </location>
</feature>
<dbReference type="PROSITE" id="PS50110">
    <property type="entry name" value="RESPONSE_REGULATORY"/>
    <property type="match status" value="1"/>
</dbReference>
<organism evidence="6 7">
    <name type="scientific">Telluria mixta</name>
    <dbReference type="NCBI Taxonomy" id="34071"/>
    <lineage>
        <taxon>Bacteria</taxon>
        <taxon>Pseudomonadati</taxon>
        <taxon>Pseudomonadota</taxon>
        <taxon>Betaproteobacteria</taxon>
        <taxon>Burkholderiales</taxon>
        <taxon>Oxalobacteraceae</taxon>
        <taxon>Telluria group</taxon>
        <taxon>Telluria</taxon>
    </lineage>
</organism>